<reference evidence="1" key="1">
    <citation type="submission" date="2023-07" db="EMBL/GenBank/DDBJ databases">
        <title>Black Yeasts Isolated from many extreme environments.</title>
        <authorList>
            <person name="Coleine C."/>
            <person name="Stajich J.E."/>
            <person name="Selbmann L."/>
        </authorList>
    </citation>
    <scope>NUCLEOTIDE SEQUENCE</scope>
    <source>
        <strain evidence="1">CCFEE 5714</strain>
    </source>
</reference>
<evidence type="ECO:0000313" key="1">
    <source>
        <dbReference type="EMBL" id="KAK3714204.1"/>
    </source>
</evidence>
<organism evidence="1 2">
    <name type="scientific">Vermiconidia calcicola</name>
    <dbReference type="NCBI Taxonomy" id="1690605"/>
    <lineage>
        <taxon>Eukaryota</taxon>
        <taxon>Fungi</taxon>
        <taxon>Dikarya</taxon>
        <taxon>Ascomycota</taxon>
        <taxon>Pezizomycotina</taxon>
        <taxon>Dothideomycetes</taxon>
        <taxon>Dothideomycetidae</taxon>
        <taxon>Mycosphaerellales</taxon>
        <taxon>Extremaceae</taxon>
        <taxon>Vermiconidia</taxon>
    </lineage>
</organism>
<accession>A0ACC3NC23</accession>
<name>A0ACC3NC23_9PEZI</name>
<sequence>MERLPRLSEASEESASTEGSVVNFSRPRLYSNLSHNRVKHDHSGTPNGYGNTRAINAFHDANRHLPAEPRFSQESERTATDRSENSASSEFAWDGEAGELKTRIRPRRFEEQRYERAPRSRESVTASGSSSSPRAPLLRPQFTNNSGSSKTSTQRNLAAVDQRSVRTSTSTSTYEDTRSHHTVSDDGDDQSGFYDDDGNWQSSSYDTSGLSEAQIRKLQKKGINPSLYAEMKAAKKGKSKWVGPLLGNSFLG</sequence>
<gene>
    <name evidence="1" type="ORF">LTR37_008006</name>
</gene>
<keyword evidence="2" id="KW-1185">Reference proteome</keyword>
<evidence type="ECO:0000313" key="2">
    <source>
        <dbReference type="Proteomes" id="UP001281147"/>
    </source>
</evidence>
<comment type="caution">
    <text evidence="1">The sequence shown here is derived from an EMBL/GenBank/DDBJ whole genome shotgun (WGS) entry which is preliminary data.</text>
</comment>
<proteinExistence type="predicted"/>
<dbReference type="Proteomes" id="UP001281147">
    <property type="component" value="Unassembled WGS sequence"/>
</dbReference>
<protein>
    <submittedName>
        <fullName evidence="1">Uncharacterized protein</fullName>
    </submittedName>
</protein>
<dbReference type="EMBL" id="JAUTXU010000057">
    <property type="protein sequence ID" value="KAK3714204.1"/>
    <property type="molecule type" value="Genomic_DNA"/>
</dbReference>